<feature type="transmembrane region" description="Helical" evidence="1">
    <location>
        <begin position="280"/>
        <end position="298"/>
    </location>
</feature>
<dbReference type="AlphaFoldDB" id="A0A1I2H1D1"/>
<feature type="transmembrane region" description="Helical" evidence="1">
    <location>
        <begin position="153"/>
        <end position="172"/>
    </location>
</feature>
<keyword evidence="1" id="KW-0472">Membrane</keyword>
<feature type="transmembrane region" description="Helical" evidence="1">
    <location>
        <begin position="360"/>
        <end position="380"/>
    </location>
</feature>
<proteinExistence type="predicted"/>
<dbReference type="STRING" id="662367.SAMN05216167_13733"/>
<dbReference type="Pfam" id="PF07786">
    <property type="entry name" value="HGSNAT_cat"/>
    <property type="match status" value="1"/>
</dbReference>
<feature type="domain" description="Heparan-alpha-glucosaminide N-acetyltransferase catalytic" evidence="2">
    <location>
        <begin position="17"/>
        <end position="228"/>
    </location>
</feature>
<feature type="transmembrane region" description="Helical" evidence="1">
    <location>
        <begin position="126"/>
        <end position="146"/>
    </location>
</feature>
<evidence type="ECO:0000313" key="4">
    <source>
        <dbReference type="Proteomes" id="UP000198598"/>
    </source>
</evidence>
<dbReference type="PANTHER" id="PTHR40407:SF1">
    <property type="entry name" value="HEPARAN-ALPHA-GLUCOSAMINIDE N-ACETYLTRANSFERASE CATALYTIC DOMAIN-CONTAINING PROTEIN"/>
    <property type="match status" value="1"/>
</dbReference>
<evidence type="ECO:0000259" key="2">
    <source>
        <dbReference type="Pfam" id="PF07786"/>
    </source>
</evidence>
<keyword evidence="4" id="KW-1185">Reference proteome</keyword>
<feature type="transmembrane region" description="Helical" evidence="1">
    <location>
        <begin position="205"/>
        <end position="222"/>
    </location>
</feature>
<feature type="transmembrane region" description="Helical" evidence="1">
    <location>
        <begin position="231"/>
        <end position="249"/>
    </location>
</feature>
<evidence type="ECO:0000313" key="3">
    <source>
        <dbReference type="EMBL" id="SFF23885.1"/>
    </source>
</evidence>
<dbReference type="EMBL" id="FOLQ01000037">
    <property type="protein sequence ID" value="SFF23885.1"/>
    <property type="molecule type" value="Genomic_DNA"/>
</dbReference>
<dbReference type="InterPro" id="IPR012429">
    <property type="entry name" value="HGSNAT_cat"/>
</dbReference>
<reference evidence="3 4" key="1">
    <citation type="submission" date="2016-10" db="EMBL/GenBank/DDBJ databases">
        <authorList>
            <person name="de Groot N.N."/>
        </authorList>
    </citation>
    <scope>NUCLEOTIDE SEQUENCE [LARGE SCALE GENOMIC DNA]</scope>
    <source>
        <strain evidence="3 4">DSM 26130</strain>
    </source>
</reference>
<keyword evidence="1" id="KW-1133">Transmembrane helix</keyword>
<name>A0A1I2H1D1_9BACT</name>
<feature type="transmembrane region" description="Helical" evidence="1">
    <location>
        <begin position="98"/>
        <end position="120"/>
    </location>
</feature>
<sequence length="399" mass="45054">MNLTSELIREISSSMKRNNSIDVMRGLVMIIMALDHVRDLLHTTSLTQSPTDLTTTTPALFFTRWVTYLCAPTFVFLSGVSAFLSMNIRNDLAATRRFLLTRGIWLIVLEFSVVNFGMWFDPHFDFLIAEVIAAIGVGFLILSILLTLPPRTIGLIGGMIVVLHGLIALIPVPENGLVKGLIALFAPMAFPYATGKLFLVAYPPVPWLGIMLLGYGAGHYFASAEKQQRPIFLKIGLLSLGVFTFLRAANLYGDPVNWSAQKNLLYTCLSFVNVTKYPPSLQFCLLFLGIMFLILSGVQGLKNNWTAIVSVYGKTPLFYFLVHWYLIHPLVFVMVFRQGFKSSDLVFGSNFGRPKTGSGVELWAIYAIWVFIVLLMYPLCRWYGTYKERHKEQTWLRYI</sequence>
<keyword evidence="1" id="KW-0812">Transmembrane</keyword>
<gene>
    <name evidence="3" type="ORF">SAMN05216167_13733</name>
</gene>
<dbReference type="Proteomes" id="UP000198598">
    <property type="component" value="Unassembled WGS sequence"/>
</dbReference>
<organism evidence="3 4">
    <name type="scientific">Spirosoma endophyticum</name>
    <dbReference type="NCBI Taxonomy" id="662367"/>
    <lineage>
        <taxon>Bacteria</taxon>
        <taxon>Pseudomonadati</taxon>
        <taxon>Bacteroidota</taxon>
        <taxon>Cytophagia</taxon>
        <taxon>Cytophagales</taxon>
        <taxon>Cytophagaceae</taxon>
        <taxon>Spirosoma</taxon>
    </lineage>
</organism>
<dbReference type="PANTHER" id="PTHR40407">
    <property type="entry name" value="MEMBRANE PROTEIN-LIKE PROTEIN"/>
    <property type="match status" value="1"/>
</dbReference>
<protein>
    <submittedName>
        <fullName evidence="3">Uncharacterized membrane protein</fullName>
    </submittedName>
</protein>
<evidence type="ECO:0000256" key="1">
    <source>
        <dbReference type="SAM" id="Phobius"/>
    </source>
</evidence>
<accession>A0A1I2H1D1</accession>
<feature type="transmembrane region" description="Helical" evidence="1">
    <location>
        <begin position="65"/>
        <end position="86"/>
    </location>
</feature>